<dbReference type="RefSeq" id="WP_290299063.1">
    <property type="nucleotide sequence ID" value="NZ_JAUFQR010000001.1"/>
</dbReference>
<reference evidence="2" key="1">
    <citation type="journal article" date="2019" name="Int. J. Syst. Evol. Microbiol.">
        <title>The Global Catalogue of Microorganisms (GCM) 10K type strain sequencing project: providing services to taxonomists for standard genome sequencing and annotation.</title>
        <authorList>
            <consortium name="The Broad Institute Genomics Platform"/>
            <consortium name="The Broad Institute Genome Sequencing Center for Infectious Disease"/>
            <person name="Wu L."/>
            <person name="Ma J."/>
        </authorList>
    </citation>
    <scope>NUCLEOTIDE SEQUENCE [LARGE SCALE GENOMIC DNA]</scope>
    <source>
        <strain evidence="2">CECT 7798</strain>
    </source>
</reference>
<keyword evidence="2" id="KW-1185">Reference proteome</keyword>
<accession>A0ABV7XXF1</accession>
<proteinExistence type="predicted"/>
<name>A0ABV7XXF1_9FLAO</name>
<dbReference type="Gene3D" id="3.10.450.50">
    <property type="match status" value="1"/>
</dbReference>
<organism evidence="1 2">
    <name type="scientific">Chryseobacterium tructae</name>
    <dbReference type="NCBI Taxonomy" id="1037380"/>
    <lineage>
        <taxon>Bacteria</taxon>
        <taxon>Pseudomonadati</taxon>
        <taxon>Bacteroidota</taxon>
        <taxon>Flavobacteriia</taxon>
        <taxon>Flavobacteriales</taxon>
        <taxon>Weeksellaceae</taxon>
        <taxon>Chryseobacterium group</taxon>
        <taxon>Chryseobacterium</taxon>
    </lineage>
</organism>
<evidence type="ECO:0000313" key="2">
    <source>
        <dbReference type="Proteomes" id="UP001595735"/>
    </source>
</evidence>
<evidence type="ECO:0000313" key="1">
    <source>
        <dbReference type="EMBL" id="MFC3757711.1"/>
    </source>
</evidence>
<protein>
    <recommendedName>
        <fullName evidence="3">DUF3828 domain-containing protein</fullName>
    </recommendedName>
</protein>
<dbReference type="Proteomes" id="UP001595735">
    <property type="component" value="Unassembled WGS sequence"/>
</dbReference>
<gene>
    <name evidence="1" type="ORF">ACFONJ_17165</name>
</gene>
<evidence type="ECO:0008006" key="3">
    <source>
        <dbReference type="Google" id="ProtNLM"/>
    </source>
</evidence>
<sequence>MPGKPLLLSAACLLFIHCKKEDIQKPQAVPDTIKQKITENSTSELQDNSAIETVKSFVTWYRDNEDNLFHFNTIKGGPQDENKPAANYEIDFDQVDKEMAFLKNSNFLSEKFLSAYQQNYVEGNEYFKKNPANDGPPHGFDYDYFFKTQDDYQSDLQDIKAIKFTIKQINPQLCNVEFHLKNSGMTYQYILSKNNHEQWQIDSIENISQ</sequence>
<dbReference type="EMBL" id="JBHRYO010000002">
    <property type="protein sequence ID" value="MFC3757711.1"/>
    <property type="molecule type" value="Genomic_DNA"/>
</dbReference>
<comment type="caution">
    <text evidence="1">The sequence shown here is derived from an EMBL/GenBank/DDBJ whole genome shotgun (WGS) entry which is preliminary data.</text>
</comment>